<accession>A0ACC6P149</accession>
<sequence>MLFFMPLFPTFMFVDWLVPDDPGVRFWHEAGRFIVLAIPASAVLIVLTALLSASVRWIALPRMNPGRYAVHGSMYYRKWLINQIQDTSLMTLHSVYATVFAPLWYRLLGARVGRKAEISTAMGVVPDMLTLGDETFIADAVMLGDDDVENGWMTLRPTVIGHRSFVGNGAYVPDGTVLPPNVLIGVQSRAPQTERLRSGDTWFGSPPLHLPAREVATGFADSLTFSPSRWRVIGRTAVETARIVLPMAYSVGVGYAIVGSVLPVVDDAQGMGWLWLPLYLALWGAMYGAGSMLVVLVLKWLLMGRYRPGSHPMWTPFVWLSEAVTNVYETMAVPAFLNYLRGTPMLPWVMRLFGAHIGRGVYLDTTDMTEFDCVRIGDQAELNALSGPQTHLFEDRIMKIGTVDIGRGVTVRARTTVLYDARVEDGVHLGPLTLVMKGETLPAHTRWRGSPAQPWPQD</sequence>
<evidence type="ECO:0000313" key="2">
    <source>
        <dbReference type="Proteomes" id="UP001364695"/>
    </source>
</evidence>
<gene>
    <name evidence="1" type="ORF">RV045_05905</name>
</gene>
<evidence type="ECO:0000313" key="1">
    <source>
        <dbReference type="EMBL" id="MEJ7137965.1"/>
    </source>
</evidence>
<dbReference type="EMBL" id="JAWDIE010000007">
    <property type="protein sequence ID" value="MEJ7137965.1"/>
    <property type="molecule type" value="Genomic_DNA"/>
</dbReference>
<dbReference type="Proteomes" id="UP001364695">
    <property type="component" value="Unassembled WGS sequence"/>
</dbReference>
<organism evidence="1 2">
    <name type="scientific">Amphibiibacter pelophylacis</name>
    <dbReference type="NCBI Taxonomy" id="1799477"/>
    <lineage>
        <taxon>Bacteria</taxon>
        <taxon>Pseudomonadati</taxon>
        <taxon>Pseudomonadota</taxon>
        <taxon>Betaproteobacteria</taxon>
        <taxon>Burkholderiales</taxon>
        <taxon>Sphaerotilaceae</taxon>
        <taxon>Amphibiibacter</taxon>
    </lineage>
</organism>
<proteinExistence type="predicted"/>
<protein>
    <submittedName>
        <fullName evidence="1">Peptide synthetase</fullName>
    </submittedName>
</protein>
<reference evidence="1" key="1">
    <citation type="submission" date="2023-10" db="EMBL/GenBank/DDBJ databases">
        <title>Amphibacter perezi, gen. nov., sp. nov. a novel taxa of the family Comamonadaceae, class Betaproteobacteria isolated from the skin microbiota of Pelophylax perezi from different populations.</title>
        <authorList>
            <person name="Costa S."/>
            <person name="Proenca D.N."/>
            <person name="Lopes I."/>
            <person name="Morais P.V."/>
        </authorList>
    </citation>
    <scope>NUCLEOTIDE SEQUENCE</scope>
    <source>
        <strain evidence="1">SL12-8</strain>
    </source>
</reference>
<name>A0ACC6P149_9BURK</name>
<keyword evidence="2" id="KW-1185">Reference proteome</keyword>
<comment type="caution">
    <text evidence="1">The sequence shown here is derived from an EMBL/GenBank/DDBJ whole genome shotgun (WGS) entry which is preliminary data.</text>
</comment>